<dbReference type="SUPFAM" id="SSF57667">
    <property type="entry name" value="beta-beta-alpha zinc fingers"/>
    <property type="match status" value="4"/>
</dbReference>
<dbReference type="Pfam" id="PF07776">
    <property type="entry name" value="zf-AD"/>
    <property type="match status" value="1"/>
</dbReference>
<dbReference type="InterPro" id="IPR012934">
    <property type="entry name" value="Znf_AD"/>
</dbReference>
<protein>
    <submittedName>
        <fullName evidence="15">Zinc finger protein</fullName>
    </submittedName>
</protein>
<keyword evidence="6" id="KW-0862">Zinc</keyword>
<feature type="domain" description="ZAD" evidence="14">
    <location>
        <begin position="25"/>
        <end position="101"/>
    </location>
</feature>
<dbReference type="SUPFAM" id="SSF57716">
    <property type="entry name" value="Glucocorticoid receptor-like (DNA-binding domain)"/>
    <property type="match status" value="1"/>
</dbReference>
<evidence type="ECO:0000256" key="1">
    <source>
        <dbReference type="ARBA" id="ARBA00004123"/>
    </source>
</evidence>
<feature type="domain" description="C2H2-type" evidence="13">
    <location>
        <begin position="278"/>
        <end position="305"/>
    </location>
</feature>
<dbReference type="PROSITE" id="PS00028">
    <property type="entry name" value="ZINC_FINGER_C2H2_1"/>
    <property type="match status" value="7"/>
</dbReference>
<comment type="similarity">
    <text evidence="2">Belongs to the krueppel C2H2-type zinc-finger protein family.</text>
</comment>
<dbReference type="EMBL" id="WJQU01000004">
    <property type="protein sequence ID" value="KAJ6634894.1"/>
    <property type="molecule type" value="Genomic_DNA"/>
</dbReference>
<dbReference type="SMART" id="SM00355">
    <property type="entry name" value="ZnF_C2H2"/>
    <property type="match status" value="7"/>
</dbReference>
<evidence type="ECO:0000259" key="14">
    <source>
        <dbReference type="PROSITE" id="PS51915"/>
    </source>
</evidence>
<dbReference type="GO" id="GO:0008270">
    <property type="term" value="F:zinc ion binding"/>
    <property type="evidence" value="ECO:0007669"/>
    <property type="project" value="UniProtKB-KW"/>
</dbReference>
<dbReference type="GO" id="GO:0003677">
    <property type="term" value="F:DNA binding"/>
    <property type="evidence" value="ECO:0007669"/>
    <property type="project" value="UniProtKB-KW"/>
</dbReference>
<dbReference type="FunFam" id="3.30.160.60:FF:000770">
    <property type="entry name" value="zinc finger protein 16"/>
    <property type="match status" value="1"/>
</dbReference>
<evidence type="ECO:0000256" key="2">
    <source>
        <dbReference type="ARBA" id="ARBA00006991"/>
    </source>
</evidence>
<keyword evidence="9" id="KW-0804">Transcription</keyword>
<dbReference type="FunFam" id="3.30.160.60:FF:000100">
    <property type="entry name" value="Zinc finger 45-like"/>
    <property type="match status" value="1"/>
</dbReference>
<evidence type="ECO:0000256" key="3">
    <source>
        <dbReference type="ARBA" id="ARBA00022723"/>
    </source>
</evidence>
<dbReference type="OrthoDB" id="9439903at2759"/>
<evidence type="ECO:0000259" key="13">
    <source>
        <dbReference type="PROSITE" id="PS50157"/>
    </source>
</evidence>
<feature type="domain" description="C2H2-type" evidence="13">
    <location>
        <begin position="306"/>
        <end position="333"/>
    </location>
</feature>
<keyword evidence="8" id="KW-0238">DNA-binding</keyword>
<dbReference type="GO" id="GO:0005634">
    <property type="term" value="C:nucleus"/>
    <property type="evidence" value="ECO:0007669"/>
    <property type="project" value="UniProtKB-SubCell"/>
</dbReference>
<evidence type="ECO:0000256" key="11">
    <source>
        <dbReference type="PROSITE-ProRule" id="PRU00042"/>
    </source>
</evidence>
<reference evidence="15" key="1">
    <citation type="submission" date="2022-07" db="EMBL/GenBank/DDBJ databases">
        <authorList>
            <person name="Trinca V."/>
            <person name="Uliana J.V.C."/>
            <person name="Torres T.T."/>
            <person name="Ward R.J."/>
            <person name="Monesi N."/>
        </authorList>
    </citation>
    <scope>NUCLEOTIDE SEQUENCE</scope>
    <source>
        <strain evidence="15">HSMRA1968</strain>
        <tissue evidence="15">Whole embryos</tissue>
    </source>
</reference>
<dbReference type="GO" id="GO:0048598">
    <property type="term" value="P:embryonic morphogenesis"/>
    <property type="evidence" value="ECO:0007669"/>
    <property type="project" value="UniProtKB-ARBA"/>
</dbReference>
<keyword evidence="16" id="KW-1185">Reference proteome</keyword>
<keyword evidence="4" id="KW-0677">Repeat</keyword>
<gene>
    <name evidence="15" type="primary">ZNF726_1</name>
    <name evidence="15" type="ORF">Bhyg_13475</name>
</gene>
<dbReference type="Gene3D" id="3.40.1800.20">
    <property type="match status" value="1"/>
</dbReference>
<evidence type="ECO:0000313" key="16">
    <source>
        <dbReference type="Proteomes" id="UP001151699"/>
    </source>
</evidence>
<evidence type="ECO:0000256" key="5">
    <source>
        <dbReference type="ARBA" id="ARBA00022771"/>
    </source>
</evidence>
<dbReference type="AlphaFoldDB" id="A0A9Q0MQ74"/>
<dbReference type="PROSITE" id="PS50157">
    <property type="entry name" value="ZINC_FINGER_C2H2_2"/>
    <property type="match status" value="7"/>
</dbReference>
<comment type="caution">
    <text evidence="15">The sequence shown here is derived from an EMBL/GenBank/DDBJ whole genome shotgun (WGS) entry which is preliminary data.</text>
</comment>
<evidence type="ECO:0000313" key="15">
    <source>
        <dbReference type="EMBL" id="KAJ6634894.1"/>
    </source>
</evidence>
<feature type="non-terminal residue" evidence="15">
    <location>
        <position position="1"/>
    </location>
</feature>
<evidence type="ECO:0000256" key="8">
    <source>
        <dbReference type="ARBA" id="ARBA00023125"/>
    </source>
</evidence>
<proteinExistence type="inferred from homology"/>
<keyword evidence="3" id="KW-0479">Metal-binding</keyword>
<evidence type="ECO:0000256" key="4">
    <source>
        <dbReference type="ARBA" id="ARBA00022737"/>
    </source>
</evidence>
<dbReference type="Gene3D" id="3.30.160.60">
    <property type="entry name" value="Classic Zinc Finger"/>
    <property type="match status" value="7"/>
</dbReference>
<dbReference type="PANTHER" id="PTHR23234:SF10">
    <property type="entry name" value="RIKEN CDNA 6720489N17 GENE-RELATED"/>
    <property type="match status" value="1"/>
</dbReference>
<dbReference type="PROSITE" id="PS51915">
    <property type="entry name" value="ZAD"/>
    <property type="match status" value="1"/>
</dbReference>
<dbReference type="Proteomes" id="UP001151699">
    <property type="component" value="Chromosome C"/>
</dbReference>
<dbReference type="PANTHER" id="PTHR23234">
    <property type="entry name" value="ZNF44 PROTEIN"/>
    <property type="match status" value="1"/>
</dbReference>
<comment type="subcellular location">
    <subcellularLocation>
        <location evidence="1">Nucleus</location>
    </subcellularLocation>
</comment>
<evidence type="ECO:0000256" key="9">
    <source>
        <dbReference type="ARBA" id="ARBA00023163"/>
    </source>
</evidence>
<dbReference type="FunFam" id="3.30.160.60:FF:000710">
    <property type="entry name" value="Zinc finger protein 768"/>
    <property type="match status" value="1"/>
</dbReference>
<keyword evidence="7" id="KW-0805">Transcription regulation</keyword>
<evidence type="ECO:0000256" key="10">
    <source>
        <dbReference type="ARBA" id="ARBA00023242"/>
    </source>
</evidence>
<feature type="domain" description="C2H2-type" evidence="13">
    <location>
        <begin position="362"/>
        <end position="389"/>
    </location>
</feature>
<comment type="caution">
    <text evidence="12">Lacks conserved residue(s) required for the propagation of feature annotation.</text>
</comment>
<organism evidence="15 16">
    <name type="scientific">Pseudolycoriella hygida</name>
    <dbReference type="NCBI Taxonomy" id="35572"/>
    <lineage>
        <taxon>Eukaryota</taxon>
        <taxon>Metazoa</taxon>
        <taxon>Ecdysozoa</taxon>
        <taxon>Arthropoda</taxon>
        <taxon>Hexapoda</taxon>
        <taxon>Insecta</taxon>
        <taxon>Pterygota</taxon>
        <taxon>Neoptera</taxon>
        <taxon>Endopterygota</taxon>
        <taxon>Diptera</taxon>
        <taxon>Nematocera</taxon>
        <taxon>Sciaroidea</taxon>
        <taxon>Sciaridae</taxon>
        <taxon>Pseudolycoriella</taxon>
    </lineage>
</organism>
<evidence type="ECO:0000256" key="7">
    <source>
        <dbReference type="ARBA" id="ARBA00023015"/>
    </source>
</evidence>
<feature type="domain" description="C2H2-type" evidence="13">
    <location>
        <begin position="222"/>
        <end position="249"/>
    </location>
</feature>
<evidence type="ECO:0000256" key="12">
    <source>
        <dbReference type="PROSITE-ProRule" id="PRU01263"/>
    </source>
</evidence>
<sequence length="457" mass="52389">TKKSKIATKKSLLNLRSLATIRKTRRLRVCLHTNETNLSIYDEVQEFSMSINDLLVFYGEMTIDENDIYPKIICDECLRELLIVAKFKEKVKHSENTLGQLVISDDKADNEDETQVCDFTIKEEEGDVIEELEVTDAYEEVEFLETNQTESVHCVQFLEFDKCDEEFIDEIIEECSVEENDDVDTSVSETIKITNRNTLKKSSAKQTSQHLNPSDSKVIINFNCSFCGAGFMHSSNLKRHMTTHGTDTISNDAPKIEETAEPTVTLGNNSKRNILKPHKCENCDRAFVSKSLLSSHMRTHTGERPFQCKQCVKSFATQGGLDLHTKRHLGLKNYVCNICERRFVESSNLKVHMRTHTGERPHRCNRCSRSFARVFLLQIHQRTHTGERPHQCPVCFKGFAQQGDLAAHRRIHTGERPHQCPICFKGFIKSSALTSHLKRHNDKLPYDNSDTSRKCDK</sequence>
<dbReference type="InterPro" id="IPR050758">
    <property type="entry name" value="Znf_C2H2-type"/>
</dbReference>
<feature type="domain" description="C2H2-type" evidence="13">
    <location>
        <begin position="390"/>
        <end position="417"/>
    </location>
</feature>
<dbReference type="GO" id="GO:0048729">
    <property type="term" value="P:tissue morphogenesis"/>
    <property type="evidence" value="ECO:0007669"/>
    <property type="project" value="UniProtKB-ARBA"/>
</dbReference>
<feature type="domain" description="C2H2-type" evidence="13">
    <location>
        <begin position="334"/>
        <end position="361"/>
    </location>
</feature>
<feature type="non-terminal residue" evidence="15">
    <location>
        <position position="457"/>
    </location>
</feature>
<feature type="domain" description="C2H2-type" evidence="13">
    <location>
        <begin position="418"/>
        <end position="445"/>
    </location>
</feature>
<dbReference type="InterPro" id="IPR013087">
    <property type="entry name" value="Znf_C2H2_type"/>
</dbReference>
<keyword evidence="10" id="KW-0539">Nucleus</keyword>
<name>A0A9Q0MQ74_9DIPT</name>
<dbReference type="InterPro" id="IPR036236">
    <property type="entry name" value="Znf_C2H2_sf"/>
</dbReference>
<keyword evidence="5 11" id="KW-0863">Zinc-finger</keyword>
<dbReference type="Pfam" id="PF00096">
    <property type="entry name" value="zf-C2H2"/>
    <property type="match status" value="7"/>
</dbReference>
<dbReference type="FunFam" id="3.30.160.60:FF:001182">
    <property type="entry name" value="Zinc finger, C2H2 type"/>
    <property type="match status" value="1"/>
</dbReference>
<evidence type="ECO:0000256" key="6">
    <source>
        <dbReference type="ARBA" id="ARBA00022833"/>
    </source>
</evidence>
<accession>A0A9Q0MQ74</accession>
<dbReference type="FunFam" id="3.30.160.60:FF:000624">
    <property type="entry name" value="zinc finger protein 697"/>
    <property type="match status" value="3"/>
</dbReference>